<dbReference type="PANTHER" id="PTHR12654:SF0">
    <property type="entry name" value="NON-LYSOSOMAL GLUCOSYLCERAMIDASE"/>
    <property type="match status" value="1"/>
</dbReference>
<organism evidence="3 4">
    <name type="scientific">Hallerella porci</name>
    <dbReference type="NCBI Taxonomy" id="1945871"/>
    <lineage>
        <taxon>Bacteria</taxon>
        <taxon>Pseudomonadati</taxon>
        <taxon>Fibrobacterota</taxon>
        <taxon>Fibrobacteria</taxon>
        <taxon>Fibrobacterales</taxon>
        <taxon>Fibrobacteraceae</taxon>
        <taxon>Hallerella</taxon>
    </lineage>
</organism>
<dbReference type="SUPFAM" id="SSF48208">
    <property type="entry name" value="Six-hairpin glycosidases"/>
    <property type="match status" value="1"/>
</dbReference>
<feature type="domain" description="Glycosyl-hydrolase family 116 N-terminal" evidence="2">
    <location>
        <begin position="135"/>
        <end position="463"/>
    </location>
</feature>
<dbReference type="Pfam" id="PF12215">
    <property type="entry name" value="Glyco_hydr_116N"/>
    <property type="match status" value="1"/>
</dbReference>
<dbReference type="InterPro" id="IPR052566">
    <property type="entry name" value="Non-lysos_glucosylceramidase"/>
</dbReference>
<comment type="caution">
    <text evidence="3">The sequence shown here is derived from an EMBL/GenBank/DDBJ whole genome shotgun (WGS) entry which is preliminary data.</text>
</comment>
<protein>
    <submittedName>
        <fullName evidence="3">Uncharacterized protein (DUF608 family)</fullName>
    </submittedName>
</protein>
<name>A0ABX5LM21_9BACT</name>
<evidence type="ECO:0000313" key="4">
    <source>
        <dbReference type="Proteomes" id="UP000245523"/>
    </source>
</evidence>
<gene>
    <name evidence="3" type="ORF">B0H50_10854</name>
</gene>
<evidence type="ECO:0000259" key="1">
    <source>
        <dbReference type="Pfam" id="PF04685"/>
    </source>
</evidence>
<dbReference type="Pfam" id="PF04685">
    <property type="entry name" value="DUF608"/>
    <property type="match status" value="1"/>
</dbReference>
<dbReference type="EMBL" id="QGHD01000008">
    <property type="protein sequence ID" value="PWL03211.1"/>
    <property type="molecule type" value="Genomic_DNA"/>
</dbReference>
<dbReference type="Gene3D" id="1.50.10.10">
    <property type="match status" value="1"/>
</dbReference>
<sequence>MTFDKYLESAKLHGNVKDLMTKGLAVEFIQPWYTPLTTTPATTGIAVGGIGSTYTVTPAGTTPVTGVIPGVQVRTTNPDDLRLQNVFYRESVIVKNAPLAIRNFFEFNRKNQFYTLKDSEGKPLFTETTEKEALKKIEKVLADKNFFATNQEALYRWHTEFSPRTQAMIAAGKTTTPEFNRAVLIDFFDGELGEKVESKGALTAAFGNDTEFLGEAGYDAQKMEYTAEYPLSRTQYKATKGIQITRYQYSYVLPNNERISSLPVSATRYEFVNPTKDVREITLVQVQENYCGYQVRKDREGVQDSSFVLVPVAKNPQGVEFSANLADGRQVKGVEFYNKTPLSESDFDGCMGISAAWNPKDDVNVSTKPLFYRDDQKTVLAGALHSGRLSQNFVKNVYSGRETVAGAIAVTVRLKPRAKATIQLNTVLDFAHIRFQEKENLKKYTVFYPDPFGRVQAMLSEALSFDAEFENTFGEAYRALAPEKALAKLFPKDKKKQAEFRSLALNTLSFIPEATVWDKDDNFLVRECADYPFFNSLDVYFYGSFSLLALMPRLDGAVMKRFADAILAEDNTIRRHHEYVNHPYADLPEAKLEGPRAVHGAVIHDLGSPFNPAPDAYDWHNVKEWKDLAPKYVLMVLRHYKFTGDKSVVDSCKDAVYACMEYLEKMVDEGQNFPLTHGTDDTFDNLSSNGISVYCGSLWIAGLRAAAKIAELEGDSARALDWEKKADEAEAEFHEALWDENEGYFHFFATPIEAKDVHFEHFDKIVEALADEVPLSGSDAQKLAELNDWLNFSEIPEDVELSKLELRKFKKEWLYGTAPEAFTESFQKKLELDSDDVFADSMLADTYLRLLGLAPLTDFEKGASTLDRIYRTNYKANTPLLGAANLVHKDGSPLDEFNFQAHDVWIGIQYSIASGMILHEEIDEARDIVNSMIQNLYEEAKIPFAAPEGFNGSCRLHEDALVKAGVSMTAAKSLIAELVKKGALLADQRISPKLPKNLAAFKKAYGTLAKKAKISEEDLFTLLHSTALKYTAGKYFRPGMVFALFDALKLDALK</sequence>
<keyword evidence="4" id="KW-1185">Reference proteome</keyword>
<evidence type="ECO:0000259" key="2">
    <source>
        <dbReference type="Pfam" id="PF12215"/>
    </source>
</evidence>
<evidence type="ECO:0000313" key="3">
    <source>
        <dbReference type="EMBL" id="PWL03211.1"/>
    </source>
</evidence>
<dbReference type="Proteomes" id="UP000245523">
    <property type="component" value="Unassembled WGS sequence"/>
</dbReference>
<dbReference type="PANTHER" id="PTHR12654">
    <property type="entry name" value="BILE ACID BETA-GLUCOSIDASE-RELATED"/>
    <property type="match status" value="1"/>
</dbReference>
<dbReference type="InterPro" id="IPR024462">
    <property type="entry name" value="GH116_N"/>
</dbReference>
<accession>A0ABX5LM21</accession>
<dbReference type="InterPro" id="IPR006775">
    <property type="entry name" value="GH116_catalytic"/>
</dbReference>
<feature type="domain" description="Glycosyl-hydrolase family 116 catalytic region" evidence="1">
    <location>
        <begin position="522"/>
        <end position="952"/>
    </location>
</feature>
<proteinExistence type="predicted"/>
<dbReference type="InterPro" id="IPR008928">
    <property type="entry name" value="6-hairpin_glycosidase_sf"/>
</dbReference>
<dbReference type="InterPro" id="IPR012341">
    <property type="entry name" value="6hp_glycosidase-like_sf"/>
</dbReference>
<reference evidence="3 4" key="1">
    <citation type="submission" date="2018-05" db="EMBL/GenBank/DDBJ databases">
        <title>Animal gut microbial communities from fecal samples from Wisconsin, USA.</title>
        <authorList>
            <person name="Neumann A."/>
        </authorList>
    </citation>
    <scope>NUCLEOTIDE SEQUENCE [LARGE SCALE GENOMIC DNA]</scope>
    <source>
        <strain evidence="3 4">UWS4</strain>
    </source>
</reference>